<feature type="active site" evidence="5">
    <location>
        <position position="46"/>
    </location>
</feature>
<dbReference type="EC" id="3.4.21.89" evidence="3 6"/>
<dbReference type="InterPro" id="IPR036286">
    <property type="entry name" value="LexA/Signal_pep-like_sf"/>
</dbReference>
<evidence type="ECO:0000256" key="3">
    <source>
        <dbReference type="ARBA" id="ARBA00013208"/>
    </source>
</evidence>
<evidence type="ECO:0000256" key="6">
    <source>
        <dbReference type="RuleBase" id="RU362042"/>
    </source>
</evidence>
<comment type="similarity">
    <text evidence="2 6">Belongs to the peptidase S26 family.</text>
</comment>
<feature type="transmembrane region" description="Helical" evidence="6">
    <location>
        <begin position="21"/>
        <end position="41"/>
    </location>
</feature>
<keyword evidence="6" id="KW-1133">Transmembrane helix</keyword>
<protein>
    <recommendedName>
        <fullName evidence="3 6">Signal peptidase I</fullName>
        <ecNumber evidence="3 6">3.4.21.89</ecNumber>
    </recommendedName>
</protein>
<organism evidence="8 9">
    <name type="scientific">candidate division TA06 bacterium</name>
    <dbReference type="NCBI Taxonomy" id="2250710"/>
    <lineage>
        <taxon>Bacteria</taxon>
        <taxon>Bacteria division TA06</taxon>
    </lineage>
</organism>
<dbReference type="PROSITE" id="PS00761">
    <property type="entry name" value="SPASE_I_3"/>
    <property type="match status" value="1"/>
</dbReference>
<comment type="subcellular location">
    <subcellularLocation>
        <location evidence="6">Membrane</location>
        <topology evidence="6">Single-pass type II membrane protein</topology>
    </subcellularLocation>
</comment>
<dbReference type="SUPFAM" id="SSF51306">
    <property type="entry name" value="LexA/Signal peptidase"/>
    <property type="match status" value="1"/>
</dbReference>
<dbReference type="NCBIfam" id="TIGR02227">
    <property type="entry name" value="sigpep_I_bact"/>
    <property type="match status" value="1"/>
</dbReference>
<comment type="caution">
    <text evidence="8">The sequence shown here is derived from an EMBL/GenBank/DDBJ whole genome shotgun (WGS) entry which is preliminary data.</text>
</comment>
<comment type="catalytic activity">
    <reaction evidence="1 6">
        <text>Cleavage of hydrophobic, N-terminal signal or leader sequences from secreted and periplasmic proteins.</text>
        <dbReference type="EC" id="3.4.21.89"/>
    </reaction>
</comment>
<evidence type="ECO:0000256" key="5">
    <source>
        <dbReference type="PIRSR" id="PIRSR600223-1"/>
    </source>
</evidence>
<dbReference type="GO" id="GO:0004252">
    <property type="term" value="F:serine-type endopeptidase activity"/>
    <property type="evidence" value="ECO:0007669"/>
    <property type="project" value="InterPro"/>
</dbReference>
<reference evidence="8 9" key="1">
    <citation type="submission" date="2018-06" db="EMBL/GenBank/DDBJ databases">
        <title>Extensive metabolic versatility and redundancy in microbially diverse, dynamic hydrothermal sediments.</title>
        <authorList>
            <person name="Dombrowski N."/>
            <person name="Teske A."/>
            <person name="Baker B.J."/>
        </authorList>
    </citation>
    <scope>NUCLEOTIDE SEQUENCE [LARGE SCALE GENOMIC DNA]</scope>
    <source>
        <strain evidence="8">B35_G9</strain>
    </source>
</reference>
<evidence type="ECO:0000256" key="1">
    <source>
        <dbReference type="ARBA" id="ARBA00000677"/>
    </source>
</evidence>
<evidence type="ECO:0000313" key="8">
    <source>
        <dbReference type="EMBL" id="RKX66896.1"/>
    </source>
</evidence>
<dbReference type="PANTHER" id="PTHR43390">
    <property type="entry name" value="SIGNAL PEPTIDASE I"/>
    <property type="match status" value="1"/>
</dbReference>
<dbReference type="AlphaFoldDB" id="A0A660SAS0"/>
<dbReference type="GO" id="GO:0009003">
    <property type="term" value="F:signal peptidase activity"/>
    <property type="evidence" value="ECO:0007669"/>
    <property type="project" value="UniProtKB-EC"/>
</dbReference>
<dbReference type="InterPro" id="IPR000223">
    <property type="entry name" value="Pept_S26A_signal_pept_1"/>
</dbReference>
<dbReference type="GO" id="GO:0016020">
    <property type="term" value="C:membrane"/>
    <property type="evidence" value="ECO:0007669"/>
    <property type="project" value="UniProtKB-SubCell"/>
</dbReference>
<dbReference type="PRINTS" id="PR00727">
    <property type="entry name" value="LEADERPTASE"/>
</dbReference>
<keyword evidence="6" id="KW-0472">Membrane</keyword>
<dbReference type="Proteomes" id="UP000282321">
    <property type="component" value="Unassembled WGS sequence"/>
</dbReference>
<dbReference type="Pfam" id="PF10502">
    <property type="entry name" value="Peptidase_S26"/>
    <property type="match status" value="1"/>
</dbReference>
<gene>
    <name evidence="8" type="primary">lepB</name>
    <name evidence="8" type="ORF">DRP44_03210</name>
</gene>
<feature type="domain" description="Peptidase S26" evidence="7">
    <location>
        <begin position="17"/>
        <end position="209"/>
    </location>
</feature>
<feature type="active site" evidence="5">
    <location>
        <position position="100"/>
    </location>
</feature>
<dbReference type="InterPro" id="IPR019758">
    <property type="entry name" value="Pept_S26A_signal_pept_1_CS"/>
</dbReference>
<evidence type="ECO:0000256" key="4">
    <source>
        <dbReference type="ARBA" id="ARBA00022801"/>
    </source>
</evidence>
<accession>A0A660SAS0</accession>
<dbReference type="InterPro" id="IPR019533">
    <property type="entry name" value="Peptidase_S26"/>
</dbReference>
<dbReference type="CDD" id="cd06530">
    <property type="entry name" value="S26_SPase_I"/>
    <property type="match status" value="1"/>
</dbReference>
<dbReference type="GO" id="GO:0006465">
    <property type="term" value="P:signal peptide processing"/>
    <property type="evidence" value="ECO:0007669"/>
    <property type="project" value="InterPro"/>
</dbReference>
<evidence type="ECO:0000313" key="9">
    <source>
        <dbReference type="Proteomes" id="UP000282321"/>
    </source>
</evidence>
<keyword evidence="6" id="KW-0812">Transmembrane</keyword>
<evidence type="ECO:0000256" key="2">
    <source>
        <dbReference type="ARBA" id="ARBA00009370"/>
    </source>
</evidence>
<dbReference type="Gene3D" id="2.10.109.10">
    <property type="entry name" value="Umud Fragment, subunit A"/>
    <property type="match status" value="1"/>
</dbReference>
<proteinExistence type="inferred from homology"/>
<sequence>MNLFRRNRKKKKSALEDWTESLIVAIILAAIVKAFLIQTYMVPTGSMEKTILVGDFLFGNRLSYGIKVPLKNKFIVQWKKPERGQIVIFKYPYANRLFVKRCVGIPGDTIQVIDKILYVNHKRMEEPYVQHIDPVTYPALEIDSSLIQQYWLNREFMYTGLSVRDNFGPVVVPENSYFMMGDNRDNSDDSRFWGPLEDKFVVGTPLFIYFSWDNKAPLYQIWRKIRFYRIFKFPR</sequence>
<evidence type="ECO:0000259" key="7">
    <source>
        <dbReference type="Pfam" id="PF10502"/>
    </source>
</evidence>
<name>A0A660SAS0_UNCT6</name>
<dbReference type="PANTHER" id="PTHR43390:SF1">
    <property type="entry name" value="CHLOROPLAST PROCESSING PEPTIDASE"/>
    <property type="match status" value="1"/>
</dbReference>
<keyword evidence="6" id="KW-0645">Protease</keyword>
<dbReference type="EMBL" id="QNBC01000030">
    <property type="protein sequence ID" value="RKX66896.1"/>
    <property type="molecule type" value="Genomic_DNA"/>
</dbReference>
<keyword evidence="4 6" id="KW-0378">Hydrolase</keyword>